<organism evidence="2 3">
    <name type="scientific">Paratrimastix pyriformis</name>
    <dbReference type="NCBI Taxonomy" id="342808"/>
    <lineage>
        <taxon>Eukaryota</taxon>
        <taxon>Metamonada</taxon>
        <taxon>Preaxostyla</taxon>
        <taxon>Paratrimastigidae</taxon>
        <taxon>Paratrimastix</taxon>
    </lineage>
</organism>
<protein>
    <submittedName>
        <fullName evidence="2">Uncharacterized protein</fullName>
    </submittedName>
</protein>
<comment type="caution">
    <text evidence="2">The sequence shown here is derived from an EMBL/GenBank/DDBJ whole genome shotgun (WGS) entry which is preliminary data.</text>
</comment>
<sequence length="404" mass="44988">MGYSHHWTQIRSGEDFEWQPICKDFRKMMVIALLSSPLPIQRERDNDGPPSISDHEISFSGIGRNGCETMVLQRFGRGFQFCKTLQLPYDRVVTALFILAEYHAPGVWLIHSGDPSDWQEGLELARTVRPDCVLPPGVPQRIMGYSHNWTQIRPAEIFEWQPICKDFRKMIMVYALLRGVPLRIQRDEDDDRPPTISDDEIYFNGIGEESHEPMVFRRSGSGDHFCKTQHKPYDGVVTALLILAEYHAPGVWVVQGGDPSEWQYGWALARTVQPDCVLPPVPQGHGGDVGHETSSMSGFQPYILKSSLAGAGGAQPHPGDVPAKGEQQGVRPEGIGEVSGQFQKENFSLDPAGSTGSSDPWRVLEPNPDVAAPLRVILTSDHSVAKEMKSPCCPNYGNPFMKSR</sequence>
<reference evidence="2" key="1">
    <citation type="journal article" date="2022" name="bioRxiv">
        <title>Genomics of Preaxostyla Flagellates Illuminates Evolutionary Transitions and the Path Towards Mitochondrial Loss.</title>
        <authorList>
            <person name="Novak L.V.F."/>
            <person name="Treitli S.C."/>
            <person name="Pyrih J."/>
            <person name="Halakuc P."/>
            <person name="Pipaliya S.V."/>
            <person name="Vacek V."/>
            <person name="Brzon O."/>
            <person name="Soukal P."/>
            <person name="Eme L."/>
            <person name="Dacks J.B."/>
            <person name="Karnkowska A."/>
            <person name="Elias M."/>
            <person name="Hampl V."/>
        </authorList>
    </citation>
    <scope>NUCLEOTIDE SEQUENCE</scope>
    <source>
        <strain evidence="2">RCP-MX</strain>
    </source>
</reference>
<accession>A0ABQ8UK28</accession>
<dbReference type="EMBL" id="JAPMOS010000043">
    <property type="protein sequence ID" value="KAJ4457639.1"/>
    <property type="molecule type" value="Genomic_DNA"/>
</dbReference>
<keyword evidence="3" id="KW-1185">Reference proteome</keyword>
<gene>
    <name evidence="2" type="ORF">PAPYR_6895</name>
</gene>
<name>A0ABQ8UK28_9EUKA</name>
<evidence type="ECO:0000256" key="1">
    <source>
        <dbReference type="SAM" id="MobiDB-lite"/>
    </source>
</evidence>
<feature type="region of interest" description="Disordered" evidence="1">
    <location>
        <begin position="309"/>
        <end position="333"/>
    </location>
</feature>
<dbReference type="Proteomes" id="UP001141327">
    <property type="component" value="Unassembled WGS sequence"/>
</dbReference>
<proteinExistence type="predicted"/>
<evidence type="ECO:0000313" key="2">
    <source>
        <dbReference type="EMBL" id="KAJ4457639.1"/>
    </source>
</evidence>
<evidence type="ECO:0000313" key="3">
    <source>
        <dbReference type="Proteomes" id="UP001141327"/>
    </source>
</evidence>